<dbReference type="InterPro" id="IPR043128">
    <property type="entry name" value="Rev_trsase/Diguanyl_cyclase"/>
</dbReference>
<evidence type="ECO:0000256" key="1">
    <source>
        <dbReference type="PROSITE-ProRule" id="PRU00169"/>
    </source>
</evidence>
<dbReference type="InterPro" id="IPR001789">
    <property type="entry name" value="Sig_transdc_resp-reg_receiver"/>
</dbReference>
<dbReference type="InterPro" id="IPR045761">
    <property type="entry name" value="ODP_dom"/>
</dbReference>
<dbReference type="InterPro" id="IPR029787">
    <property type="entry name" value="Nucleotide_cyclase"/>
</dbReference>
<dbReference type="GO" id="GO:0000160">
    <property type="term" value="P:phosphorelay signal transduction system"/>
    <property type="evidence" value="ECO:0007669"/>
    <property type="project" value="InterPro"/>
</dbReference>
<dbReference type="RefSeq" id="WP_087032469.1">
    <property type="nucleotide sequence ID" value="NZ_FJNE01000003.1"/>
</dbReference>
<dbReference type="Proteomes" id="UP000242754">
    <property type="component" value="Unassembled WGS sequence"/>
</dbReference>
<dbReference type="SMART" id="SM00267">
    <property type="entry name" value="GGDEF"/>
    <property type="match status" value="1"/>
</dbReference>
<feature type="domain" description="Response regulatory" evidence="2">
    <location>
        <begin position="534"/>
        <end position="650"/>
    </location>
</feature>
<organism evidence="4 5">
    <name type="scientific">Trichococcus palustris</name>
    <dbReference type="NCBI Taxonomy" id="140314"/>
    <lineage>
        <taxon>Bacteria</taxon>
        <taxon>Bacillati</taxon>
        <taxon>Bacillota</taxon>
        <taxon>Bacilli</taxon>
        <taxon>Lactobacillales</taxon>
        <taxon>Carnobacteriaceae</taxon>
        <taxon>Trichococcus</taxon>
    </lineage>
</organism>
<dbReference type="STRING" id="140314.SAMN04488076_11219"/>
<dbReference type="OrthoDB" id="9768433at2"/>
<dbReference type="InterPro" id="IPR036866">
    <property type="entry name" value="RibonucZ/Hydroxyglut_hydro"/>
</dbReference>
<evidence type="ECO:0000313" key="5">
    <source>
        <dbReference type="Proteomes" id="UP000242754"/>
    </source>
</evidence>
<protein>
    <submittedName>
        <fullName evidence="4">Nucleotide cyclase</fullName>
    </submittedName>
</protein>
<dbReference type="SMART" id="SM00849">
    <property type="entry name" value="Lactamase_B"/>
    <property type="match status" value="1"/>
</dbReference>
<dbReference type="PROSITE" id="PS50110">
    <property type="entry name" value="RESPONSE_REGULATORY"/>
    <property type="match status" value="1"/>
</dbReference>
<dbReference type="SUPFAM" id="SSF55073">
    <property type="entry name" value="Nucleotide cyclase"/>
    <property type="match status" value="1"/>
</dbReference>
<dbReference type="PANTHER" id="PTHR43041:SF1">
    <property type="entry name" value="METALLO-BETA-LACTAMASE DOMAIN-CONTAINING PROTEIN"/>
    <property type="match status" value="1"/>
</dbReference>
<dbReference type="InterPro" id="IPR000160">
    <property type="entry name" value="GGDEF_dom"/>
</dbReference>
<dbReference type="Gene3D" id="3.40.50.2300">
    <property type="match status" value="1"/>
</dbReference>
<gene>
    <name evidence="4" type="ORF">Tpal_1176</name>
</gene>
<proteinExistence type="predicted"/>
<dbReference type="Pfam" id="PF19583">
    <property type="entry name" value="ODP"/>
    <property type="match status" value="1"/>
</dbReference>
<feature type="domain" description="GGDEF" evidence="3">
    <location>
        <begin position="389"/>
        <end position="525"/>
    </location>
</feature>
<accession>A0A143YFY9</accession>
<name>A0A143YFY9_9LACT</name>
<evidence type="ECO:0000313" key="4">
    <source>
        <dbReference type="EMBL" id="CZQ89768.1"/>
    </source>
</evidence>
<dbReference type="Pfam" id="PF00072">
    <property type="entry name" value="Response_reg"/>
    <property type="match status" value="1"/>
</dbReference>
<evidence type="ECO:0000259" key="3">
    <source>
        <dbReference type="PROSITE" id="PS50887"/>
    </source>
</evidence>
<sequence>MENQLSSMGITDDVYRLGDVESQYNTYLMIDSGEGILIDPGSALGFERVFSELVSIIPLEKIKYVIVHHQGPDCCASLPLFEQRGLQATVVTLGITADSLQFYGVTSPIYSVNEEGFKLTLSSGRELLFLTLPSVHVAGAMLTYDSGSKTLFSSNLFGPTINSRSGLPAEAGTLAQYPHTGAMVGSVIEKLLRLDIARIAPQNGEVIDQDVKTYIKKMRDCDTSNHSEQRLSASGSYLNACNRVIKRLYTIYEPEKVAAVLKREGVLLDEQTGLVRDFDATGRESWNRLFEVLFSEQGIRVLQILEPLVQTIEKEDDIPIPDLLHSKLLKRDRKIKEINDKYRKLEAFNQNLVNSIEKIQDKFIRCPNTGLFNELFFQDFMKTAGNDFPEGALFLIDIDNLADIRLHYGTKYRDETMKNLAYLLKREKGKMHRLFKIEDSLFAYFIPETNGNEAQSLAEQIRTMVAQSDIFREKITLSIGLVLFKELGEQVRTPECISEFLHNSAFNRLRIAKINGNTVCGASSAEMDGSLVKTVLLVDTDDMNLELMKSAFEKDGIKVYTANDGVAALAITDTEKIDLIISELMLPKMDGLLLKENLSFYSEREKIPFILISHKKDKPTMERALLVNVTHYFKKPYMFTELIGIAKNRLKGGI</sequence>
<comment type="caution">
    <text evidence="1">Lacks conserved residue(s) required for the propagation of feature annotation.</text>
</comment>
<keyword evidence="5" id="KW-1185">Reference proteome</keyword>
<dbReference type="Gene3D" id="3.60.15.10">
    <property type="entry name" value="Ribonuclease Z/Hydroxyacylglutathione hydrolase-like"/>
    <property type="match status" value="1"/>
</dbReference>
<dbReference type="Gene3D" id="3.30.70.270">
    <property type="match status" value="1"/>
</dbReference>
<dbReference type="CDD" id="cd00156">
    <property type="entry name" value="REC"/>
    <property type="match status" value="1"/>
</dbReference>
<dbReference type="PANTHER" id="PTHR43041">
    <property type="entry name" value="HYDROLASE, METALLO-BETA-LACTAMASE SUPERFAMILY"/>
    <property type="match status" value="1"/>
</dbReference>
<dbReference type="InterPro" id="IPR011006">
    <property type="entry name" value="CheY-like_superfamily"/>
</dbReference>
<reference evidence="4 5" key="1">
    <citation type="submission" date="2016-02" db="EMBL/GenBank/DDBJ databases">
        <authorList>
            <person name="Wen L."/>
            <person name="He K."/>
            <person name="Yang H."/>
        </authorList>
    </citation>
    <scope>NUCLEOTIDE SEQUENCE [LARGE SCALE GENOMIC DNA]</scope>
    <source>
        <strain evidence="4">Trichococcus palustris</strain>
    </source>
</reference>
<dbReference type="PROSITE" id="PS50887">
    <property type="entry name" value="GGDEF"/>
    <property type="match status" value="1"/>
</dbReference>
<dbReference type="InterPro" id="IPR001279">
    <property type="entry name" value="Metallo-B-lactamas"/>
</dbReference>
<dbReference type="AlphaFoldDB" id="A0A143YFY9"/>
<evidence type="ECO:0000259" key="2">
    <source>
        <dbReference type="PROSITE" id="PS50110"/>
    </source>
</evidence>
<dbReference type="SMART" id="SM00448">
    <property type="entry name" value="REC"/>
    <property type="match status" value="1"/>
</dbReference>
<dbReference type="SUPFAM" id="SSF56281">
    <property type="entry name" value="Metallo-hydrolase/oxidoreductase"/>
    <property type="match status" value="1"/>
</dbReference>
<dbReference type="SUPFAM" id="SSF52172">
    <property type="entry name" value="CheY-like"/>
    <property type="match status" value="1"/>
</dbReference>
<dbReference type="Pfam" id="PF00990">
    <property type="entry name" value="GGDEF"/>
    <property type="match status" value="1"/>
</dbReference>
<dbReference type="EMBL" id="FJNE01000003">
    <property type="protein sequence ID" value="CZQ89768.1"/>
    <property type="molecule type" value="Genomic_DNA"/>
</dbReference>